<evidence type="ECO:0000313" key="4">
    <source>
        <dbReference type="EMBL" id="MDR7209379.1"/>
    </source>
</evidence>
<evidence type="ECO:0000256" key="1">
    <source>
        <dbReference type="ARBA" id="ARBA00009477"/>
    </source>
</evidence>
<gene>
    <name evidence="4" type="ORF">J2W48_001312</name>
</gene>
<proteinExistence type="inferred from homology"/>
<feature type="domain" description="CzcB-like barrel-sandwich hybrid" evidence="3">
    <location>
        <begin position="67"/>
        <end position="202"/>
    </location>
</feature>
<evidence type="ECO:0000259" key="2">
    <source>
        <dbReference type="Pfam" id="PF25954"/>
    </source>
</evidence>
<evidence type="ECO:0000259" key="3">
    <source>
        <dbReference type="Pfam" id="PF25973"/>
    </source>
</evidence>
<dbReference type="InterPro" id="IPR058647">
    <property type="entry name" value="BSH_CzcB-like"/>
</dbReference>
<dbReference type="NCBIfam" id="TIGR01730">
    <property type="entry name" value="RND_mfp"/>
    <property type="match status" value="1"/>
</dbReference>
<dbReference type="PANTHER" id="PTHR30469">
    <property type="entry name" value="MULTIDRUG RESISTANCE PROTEIN MDTA"/>
    <property type="match status" value="1"/>
</dbReference>
<dbReference type="InterPro" id="IPR006143">
    <property type="entry name" value="RND_pump_MFP"/>
</dbReference>
<dbReference type="Gene3D" id="2.40.50.100">
    <property type="match status" value="1"/>
</dbReference>
<comment type="similarity">
    <text evidence="1">Belongs to the membrane fusion protein (MFP) (TC 8.A.1) family.</text>
</comment>
<dbReference type="Pfam" id="PF25973">
    <property type="entry name" value="BSH_CzcB"/>
    <property type="match status" value="1"/>
</dbReference>
<evidence type="ECO:0000313" key="5">
    <source>
        <dbReference type="Proteomes" id="UP001269081"/>
    </source>
</evidence>
<dbReference type="EMBL" id="JAVDWQ010000003">
    <property type="protein sequence ID" value="MDR7209379.1"/>
    <property type="molecule type" value="Genomic_DNA"/>
</dbReference>
<keyword evidence="5" id="KW-1185">Reference proteome</keyword>
<dbReference type="Gene3D" id="2.40.420.20">
    <property type="match status" value="1"/>
</dbReference>
<dbReference type="Pfam" id="PF25954">
    <property type="entry name" value="Beta-barrel_RND_2"/>
    <property type="match status" value="1"/>
</dbReference>
<accession>A0ABU1Y590</accession>
<name>A0ABU1Y590_9FLAO</name>
<dbReference type="Gene3D" id="2.40.30.170">
    <property type="match status" value="1"/>
</dbReference>
<dbReference type="PANTHER" id="PTHR30469:SF37">
    <property type="entry name" value="RAGD PROTEIN"/>
    <property type="match status" value="1"/>
</dbReference>
<dbReference type="Gene3D" id="1.10.287.470">
    <property type="entry name" value="Helix hairpin bin"/>
    <property type="match status" value="1"/>
</dbReference>
<dbReference type="Proteomes" id="UP001269081">
    <property type="component" value="Unassembled WGS sequence"/>
</dbReference>
<comment type="caution">
    <text evidence="4">The sequence shown here is derived from an EMBL/GenBank/DDBJ whole genome shotgun (WGS) entry which is preliminary data.</text>
</comment>
<reference evidence="4 5" key="1">
    <citation type="submission" date="2023-07" db="EMBL/GenBank/DDBJ databases">
        <title>Sorghum-associated microbial communities from plants grown in Nebraska, USA.</title>
        <authorList>
            <person name="Schachtman D."/>
        </authorList>
    </citation>
    <scope>NUCLEOTIDE SEQUENCE [LARGE SCALE GENOMIC DNA]</scope>
    <source>
        <strain evidence="4 5">4129</strain>
    </source>
</reference>
<organism evidence="4 5">
    <name type="scientific">Flavobacterium piscis</name>
    <dbReference type="NCBI Taxonomy" id="1114874"/>
    <lineage>
        <taxon>Bacteria</taxon>
        <taxon>Pseudomonadati</taxon>
        <taxon>Bacteroidota</taxon>
        <taxon>Flavobacteriia</taxon>
        <taxon>Flavobacteriales</taxon>
        <taxon>Flavobacteriaceae</taxon>
        <taxon>Flavobacterium</taxon>
    </lineage>
</organism>
<feature type="domain" description="CusB-like beta-barrel" evidence="2">
    <location>
        <begin position="217"/>
        <end position="288"/>
    </location>
</feature>
<protein>
    <submittedName>
        <fullName evidence="4">RND family efflux transporter MFP subunit</fullName>
    </submittedName>
</protein>
<dbReference type="InterPro" id="IPR058792">
    <property type="entry name" value="Beta-barrel_RND_2"/>
</dbReference>
<sequence length="373" mass="40836">MKNKINHIACTLVLLSIMLVSCTSKEKKALEEKTGAKIDSTEVFILEKQEVSKTFSFPSELIALERAEMFAKVSGYIKLIKADIGDRVIKGQVLAVIEAPEMSSNLSQANADVRFAHSRYLSSLDAFKRIENAAKVSGTVAMGELEKSRNQMLADKAAEEAAKSKMNVMSSLKDYLTIRSPFAGVIVQRNADTGTLVGAANALPIFIIENTSLLRLRVPVQEAFSTAVSDSSSVGFTVDAQPDKKYYAKLSRKAGAINKGNRTEIWEFIFDNKNQELKSGMYANAVLKLERTGSSFVVAPSAICTTLEKKFVIRLSNKMTQSVNVRNGINTGDKLEIFGDLKPGDTLLLNATDEIEDGTVFIPKFKKSGPEIK</sequence>
<dbReference type="RefSeq" id="WP_310279578.1">
    <property type="nucleotide sequence ID" value="NZ_JAVDWQ010000003.1"/>
</dbReference>
<dbReference type="PROSITE" id="PS51257">
    <property type="entry name" value="PROKAR_LIPOPROTEIN"/>
    <property type="match status" value="1"/>
</dbReference>
<dbReference type="SUPFAM" id="SSF111369">
    <property type="entry name" value="HlyD-like secretion proteins"/>
    <property type="match status" value="1"/>
</dbReference>